<feature type="domain" description="UspA" evidence="2">
    <location>
        <begin position="1"/>
        <end position="140"/>
    </location>
</feature>
<keyword evidence="4" id="KW-1185">Reference proteome</keyword>
<dbReference type="AlphaFoldDB" id="A0A6P0UN77"/>
<protein>
    <submittedName>
        <fullName evidence="3">Universal stress protein</fullName>
    </submittedName>
</protein>
<dbReference type="CDD" id="cd00293">
    <property type="entry name" value="USP-like"/>
    <property type="match status" value="2"/>
</dbReference>
<reference evidence="3 4" key="1">
    <citation type="submission" date="2020-01" db="EMBL/GenBank/DDBJ databases">
        <title>Leptobacterium flavescens.</title>
        <authorList>
            <person name="Wang G."/>
        </authorList>
    </citation>
    <scope>NUCLEOTIDE SEQUENCE [LARGE SCALE GENOMIC DNA]</scope>
    <source>
        <strain evidence="3 4">KCTC 22160</strain>
    </source>
</reference>
<dbReference type="SUPFAM" id="SSF52402">
    <property type="entry name" value="Adenine nucleotide alpha hydrolases-like"/>
    <property type="match status" value="2"/>
</dbReference>
<dbReference type="RefSeq" id="WP_163607221.1">
    <property type="nucleotide sequence ID" value="NZ_JAABOO010000002.1"/>
</dbReference>
<evidence type="ECO:0000256" key="1">
    <source>
        <dbReference type="ARBA" id="ARBA00008791"/>
    </source>
</evidence>
<gene>
    <name evidence="3" type="ORF">GWK08_10960</name>
</gene>
<dbReference type="InterPro" id="IPR006015">
    <property type="entry name" value="Universal_stress_UspA"/>
</dbReference>
<sequence>MKKIIVPVDFSEHSEYALELAAQLARKHDAEIIALHMLEISESLLNKAEGQGYNEALFFMKMAAKRFEDFLDKEYLKGLKVTDIVQHHKVFTEVNETALKHNADLIIMGSHGTGGIKELFMGSNAEKVVRTAQLPVLVVKNRMPDFNIKKVVFAMDFHIENAEAYVRAMNLFKELNAEVELLYVNLPNDNFKSSDEIEDIIASFLQRMEGNSAKMEDVAIRNDYFVEKGVFNYSNKVKADLIAIPTHGRKGLSHFFLGSIGEDIVNHASIPVITFKM</sequence>
<dbReference type="InterPro" id="IPR014729">
    <property type="entry name" value="Rossmann-like_a/b/a_fold"/>
</dbReference>
<dbReference type="PRINTS" id="PR01438">
    <property type="entry name" value="UNVRSLSTRESS"/>
</dbReference>
<evidence type="ECO:0000313" key="4">
    <source>
        <dbReference type="Proteomes" id="UP000468581"/>
    </source>
</evidence>
<dbReference type="Pfam" id="PF00582">
    <property type="entry name" value="Usp"/>
    <property type="match status" value="2"/>
</dbReference>
<accession>A0A6P0UN77</accession>
<comment type="similarity">
    <text evidence="1">Belongs to the universal stress protein A family.</text>
</comment>
<name>A0A6P0UN77_9FLAO</name>
<dbReference type="Proteomes" id="UP000468581">
    <property type="component" value="Unassembled WGS sequence"/>
</dbReference>
<evidence type="ECO:0000259" key="2">
    <source>
        <dbReference type="Pfam" id="PF00582"/>
    </source>
</evidence>
<dbReference type="Gene3D" id="3.40.50.620">
    <property type="entry name" value="HUPs"/>
    <property type="match status" value="2"/>
</dbReference>
<comment type="caution">
    <text evidence="3">The sequence shown here is derived from an EMBL/GenBank/DDBJ whole genome shotgun (WGS) entry which is preliminary data.</text>
</comment>
<proteinExistence type="inferred from homology"/>
<dbReference type="PANTHER" id="PTHR46268:SF6">
    <property type="entry name" value="UNIVERSAL STRESS PROTEIN UP12"/>
    <property type="match status" value="1"/>
</dbReference>
<dbReference type="EMBL" id="JAABOO010000002">
    <property type="protein sequence ID" value="NER13962.1"/>
    <property type="molecule type" value="Genomic_DNA"/>
</dbReference>
<dbReference type="PANTHER" id="PTHR46268">
    <property type="entry name" value="STRESS RESPONSE PROTEIN NHAX"/>
    <property type="match status" value="1"/>
</dbReference>
<dbReference type="InterPro" id="IPR006016">
    <property type="entry name" value="UspA"/>
</dbReference>
<evidence type="ECO:0000313" key="3">
    <source>
        <dbReference type="EMBL" id="NER13962.1"/>
    </source>
</evidence>
<organism evidence="3 4">
    <name type="scientific">Leptobacterium flavescens</name>
    <dbReference type="NCBI Taxonomy" id="472055"/>
    <lineage>
        <taxon>Bacteria</taxon>
        <taxon>Pseudomonadati</taxon>
        <taxon>Bacteroidota</taxon>
        <taxon>Flavobacteriia</taxon>
        <taxon>Flavobacteriales</taxon>
        <taxon>Flavobacteriaceae</taxon>
        <taxon>Leptobacterium</taxon>
    </lineage>
</organism>
<feature type="domain" description="UspA" evidence="2">
    <location>
        <begin position="148"/>
        <end position="275"/>
    </location>
</feature>